<accession>A0ABV4XXG1</accession>
<dbReference type="Pfam" id="PF04898">
    <property type="entry name" value="Glu_syn_central"/>
    <property type="match status" value="1"/>
</dbReference>
<evidence type="ECO:0000256" key="5">
    <source>
        <dbReference type="ARBA" id="ARBA00022630"/>
    </source>
</evidence>
<dbReference type="Gene3D" id="3.20.20.70">
    <property type="entry name" value="Aldolase class I"/>
    <property type="match status" value="2"/>
</dbReference>
<reference evidence="17 18" key="1">
    <citation type="submission" date="2024-09" db="EMBL/GenBank/DDBJ databases">
        <title>Floridaenema gen nov. (Aerosakkonemataceae, Aerosakkonematales ord. nov., Cyanobacteria) from benthic tropical and subtropical fresh waters, with the description of four new species.</title>
        <authorList>
            <person name="Moretto J.A."/>
            <person name="Berthold D.E."/>
            <person name="Lefler F.W."/>
            <person name="Huang I.-S."/>
            <person name="Laughinghouse H. IV."/>
        </authorList>
    </citation>
    <scope>NUCLEOTIDE SEQUENCE [LARGE SCALE GENOMIC DNA]</scope>
    <source>
        <strain evidence="17 18">BLCC-F50</strain>
    </source>
</reference>
<dbReference type="InterPro" id="IPR002932">
    <property type="entry name" value="Glu_synthdom"/>
</dbReference>
<evidence type="ECO:0000256" key="14">
    <source>
        <dbReference type="ARBA" id="ARBA00029440"/>
    </source>
</evidence>
<dbReference type="Pfam" id="PF01493">
    <property type="entry name" value="GXGXG"/>
    <property type="match status" value="1"/>
</dbReference>
<feature type="region of interest" description="Disordered" evidence="15">
    <location>
        <begin position="1564"/>
        <end position="1583"/>
    </location>
</feature>
<dbReference type="CDD" id="cd02808">
    <property type="entry name" value="GltS_FMN"/>
    <property type="match status" value="1"/>
</dbReference>
<dbReference type="EMBL" id="JBHFNR010000176">
    <property type="protein sequence ID" value="MFB2895938.1"/>
    <property type="molecule type" value="Genomic_DNA"/>
</dbReference>
<keyword evidence="11" id="KW-0411">Iron-sulfur</keyword>
<evidence type="ECO:0000256" key="3">
    <source>
        <dbReference type="ARBA" id="ARBA00009716"/>
    </source>
</evidence>
<keyword evidence="8" id="KW-0315">Glutamine amidotransferase</keyword>
<dbReference type="SUPFAM" id="SSF69336">
    <property type="entry name" value="Alpha subunit of glutamate synthase, C-terminal domain"/>
    <property type="match status" value="1"/>
</dbReference>
<comment type="cofactor">
    <cofactor evidence="1">
        <name>FMN</name>
        <dbReference type="ChEBI" id="CHEBI:58210"/>
    </cofactor>
</comment>
<keyword evidence="18" id="KW-1185">Reference proteome</keyword>
<comment type="similarity">
    <text evidence="3">Belongs to the glutamate synthase family.</text>
</comment>
<comment type="caution">
    <text evidence="17">The sequence shown here is derived from an EMBL/GenBank/DDBJ whole genome shotgun (WGS) entry which is preliminary data.</text>
</comment>
<dbReference type="PANTHER" id="PTHR11938:SF133">
    <property type="entry name" value="GLUTAMATE SYNTHASE (NADH)"/>
    <property type="match status" value="1"/>
</dbReference>
<dbReference type="Pfam" id="PF01645">
    <property type="entry name" value="Glu_synthase"/>
    <property type="match status" value="1"/>
</dbReference>
<comment type="cofactor">
    <cofactor evidence="2">
        <name>[3Fe-4S] cluster</name>
        <dbReference type="ChEBI" id="CHEBI:21137"/>
    </cofactor>
</comment>
<evidence type="ECO:0000259" key="16">
    <source>
        <dbReference type="PROSITE" id="PS51278"/>
    </source>
</evidence>
<evidence type="ECO:0000256" key="15">
    <source>
        <dbReference type="SAM" id="MobiDB-lite"/>
    </source>
</evidence>
<feature type="domain" description="Glutamine amidotransferase type-2" evidence="16">
    <location>
        <begin position="40"/>
        <end position="437"/>
    </location>
</feature>
<dbReference type="Gene3D" id="2.160.20.60">
    <property type="entry name" value="Glutamate synthase, alpha subunit, C-terminal domain"/>
    <property type="match status" value="1"/>
</dbReference>
<dbReference type="Proteomes" id="UP001576784">
    <property type="component" value="Unassembled WGS sequence"/>
</dbReference>
<keyword evidence="13" id="KW-0003">3Fe-4S</keyword>
<dbReference type="PANTHER" id="PTHR11938">
    <property type="entry name" value="FAD NADPH DEHYDROGENASE/OXIDOREDUCTASE"/>
    <property type="match status" value="1"/>
</dbReference>
<evidence type="ECO:0000256" key="2">
    <source>
        <dbReference type="ARBA" id="ARBA00001927"/>
    </source>
</evidence>
<evidence type="ECO:0000313" key="18">
    <source>
        <dbReference type="Proteomes" id="UP001576784"/>
    </source>
</evidence>
<dbReference type="SUPFAM" id="SSF56235">
    <property type="entry name" value="N-terminal nucleophile aminohydrolases (Ntn hydrolases)"/>
    <property type="match status" value="1"/>
</dbReference>
<keyword evidence="6" id="KW-0288">FMN</keyword>
<keyword evidence="10" id="KW-0408">Iron</keyword>
<evidence type="ECO:0000313" key="17">
    <source>
        <dbReference type="EMBL" id="MFB2895938.1"/>
    </source>
</evidence>
<evidence type="ECO:0000256" key="1">
    <source>
        <dbReference type="ARBA" id="ARBA00001917"/>
    </source>
</evidence>
<keyword evidence="5" id="KW-0285">Flavoprotein</keyword>
<keyword evidence="4" id="KW-0028">Amino-acid biosynthesis</keyword>
<evidence type="ECO:0000256" key="7">
    <source>
        <dbReference type="ARBA" id="ARBA00022723"/>
    </source>
</evidence>
<dbReference type="InterPro" id="IPR029055">
    <property type="entry name" value="Ntn_hydrolases_N"/>
</dbReference>
<dbReference type="RefSeq" id="WP_413265570.1">
    <property type="nucleotide sequence ID" value="NZ_JBHFNR010000176.1"/>
</dbReference>
<dbReference type="CDD" id="cd00713">
    <property type="entry name" value="GltS"/>
    <property type="match status" value="1"/>
</dbReference>
<keyword evidence="12" id="KW-0314">Glutamate biosynthesis</keyword>
<proteinExistence type="inferred from homology"/>
<dbReference type="SUPFAM" id="SSF51395">
    <property type="entry name" value="FMN-linked oxidoreductases"/>
    <property type="match status" value="1"/>
</dbReference>
<dbReference type="InterPro" id="IPR002489">
    <property type="entry name" value="Glu_synth_asu_C"/>
</dbReference>
<evidence type="ECO:0000256" key="13">
    <source>
        <dbReference type="ARBA" id="ARBA00023291"/>
    </source>
</evidence>
<dbReference type="InterPro" id="IPR006982">
    <property type="entry name" value="Glu_synth_centr_N"/>
</dbReference>
<protein>
    <submittedName>
        <fullName evidence="17">Glutamate synthase-related protein</fullName>
    </submittedName>
</protein>
<evidence type="ECO:0000256" key="6">
    <source>
        <dbReference type="ARBA" id="ARBA00022643"/>
    </source>
</evidence>
<evidence type="ECO:0000256" key="4">
    <source>
        <dbReference type="ARBA" id="ARBA00022605"/>
    </source>
</evidence>
<evidence type="ECO:0000256" key="11">
    <source>
        <dbReference type="ARBA" id="ARBA00023014"/>
    </source>
</evidence>
<evidence type="ECO:0000256" key="10">
    <source>
        <dbReference type="ARBA" id="ARBA00023004"/>
    </source>
</evidence>
<keyword evidence="9" id="KW-0560">Oxidoreductase</keyword>
<dbReference type="InterPro" id="IPR017932">
    <property type="entry name" value="GATase_2_dom"/>
</dbReference>
<dbReference type="Pfam" id="PF00310">
    <property type="entry name" value="GATase_2"/>
    <property type="match status" value="1"/>
</dbReference>
<keyword evidence="7" id="KW-0479">Metal-binding</keyword>
<sequence>MNQSMNQRNSQQNSLQNTSNELANVGYLGQPWLVEERDACGVGFIANKDGQASHDIVDKALSALACLEHRGGCSADYDSGDGAGVMTAIPWDLLREWVGNETDKSALAVGMVFLPPEAQKASIIRHVIERVLVEENLTLIAWRKVPVETQVLGIQARENQPKIEQLIVKSETLKGDELERHLYLVRRRIGKKLETETSLKWPDDLYICSFSCRTIVYKGMVRSAVLAQFYTDLKNPEYKSNFAVYHRRFSTNTMPRWPLAQPMRLLGHNGEINTLLGNINWTMARKADLNHPVWGESIEDLKPSVDVRNSDSANLDNVLELLVRSGRSPMESLMIMVPEAYKNQPDLDDHQEIVDFYEYYSGLQEAWDGPALLVFSDGKQVGATLDRNGLRPARFVTTKDGCVIVASEAGVVDTLPETEIKEKGRLGPGQMIAVDLESKEVLKNWELKTRIAQKLPYGEWLKNRKTLAIQPLRETRLLDEQTLLRNQTAFGYTIEDVEMIIEEMAASAKEPTFCMGDDIPLAVLSGRPHLLYDYFKQRFAQVTNPSIDPLREKLVMSLSMTLGERGNILDVKPEYAEKLLIQSPVLSETDLEVVRNSGFKTATLSTLYPVASGPDGLAKAVNNLCLSADAAVKSGAKILILSDRDPRLLEEVGDLCGISADNTYIPPLLAMGAVHHHLIGEGLRMKASIVVDTAQCWNTHHFACLIGFGAAAVCPYLAYETVRSWWEDPKTQSLMERGKIAKCTLEKAQANYKKAVEDGLLKILSKMGISLLSSYQGAQIFEAIGIGPELLQLGFKGTASRIGGLTVKELATEVMSFHSKAFPELTIKKLENFGFVQYRPGGEYHMNSPEMAKALHKAVAEYKAVEVETLRATSLPGSPTPNPQPPTPSSYYELYQKILSERPVTALRDLLEFESDRPSIPIEEVESVTEIVKRFATGGMSLGALSPEAHEVLAIAMNRIGGKSNSGEGGEDPNRYKVLNDVDENGFSPTFPHLKGLRNGDTASSAIKQVASGRFGVTPEYLMSAKQIEIKIAQGAKPGEGGQLPGKKVSPYIAMLRRSKPGVTLISPPPHHDIYSIEDLAQLIFDLHQINPKAAVSVKLVAEVGIGTIAAGVAKANADIIQISGHDGGTGASPLSSIKHAGSPWELGLTEVHRVLMENKLRSRVILRVDGGFKTGWDVVMGALMGGEEYGFGSIAMIAEGCIMARICHTNNCPVGVATQQEQLRKRFTGVPENVVNFFYYVAEEVRSILAKLGYRSLNELIGRADLLKVREEVQLTKTEHLDLSYLLALPDTRVDRSWLEHEAVHTNGDVLDDRLLADPEIAAAITHQTEVTKDIVAVNTDRTIGARLSGAIASSYGNTGFEGQITLNIKGSVGQSFGAFNLPGVILNLSGEANDYVGKGMHGGEIIIKPPAEATYDASANVIVGNTCLYGATGGVLYANGQAGERFAVRNSAAKAVIEGAGDHCCEYMTGGVIVVLGKVGRNVGAGMTGGLAYFLDEDGSFSKKVNPEIVKVQRVQTPAGEALLKELIAAHAQRTSSKKAKLILENWQTYLHKFWQLVPPSEADSPEANSEATADKVLSSV</sequence>
<dbReference type="InterPro" id="IPR050711">
    <property type="entry name" value="ET-N_metabolism_enzyme"/>
</dbReference>
<gene>
    <name evidence="17" type="ORF">ACE1CI_23760</name>
</gene>
<dbReference type="Gene3D" id="3.60.20.10">
    <property type="entry name" value="Glutamine Phosphoribosylpyrophosphate, subunit 1, domain 1"/>
    <property type="match status" value="1"/>
</dbReference>
<dbReference type="InterPro" id="IPR036485">
    <property type="entry name" value="Glu_synth_asu_C_sf"/>
</dbReference>
<evidence type="ECO:0000256" key="12">
    <source>
        <dbReference type="ARBA" id="ARBA00023164"/>
    </source>
</evidence>
<evidence type="ECO:0000256" key="8">
    <source>
        <dbReference type="ARBA" id="ARBA00022962"/>
    </source>
</evidence>
<name>A0ABV4XXG1_9CYAN</name>
<dbReference type="InterPro" id="IPR013785">
    <property type="entry name" value="Aldolase_TIM"/>
</dbReference>
<evidence type="ECO:0000256" key="9">
    <source>
        <dbReference type="ARBA" id="ARBA00023002"/>
    </source>
</evidence>
<comment type="pathway">
    <text evidence="14">Amino-acid biosynthesis.</text>
</comment>
<organism evidence="17 18">
    <name type="scientific">Floridaenema flaviceps BLCC-F50</name>
    <dbReference type="NCBI Taxonomy" id="3153642"/>
    <lineage>
        <taxon>Bacteria</taxon>
        <taxon>Bacillati</taxon>
        <taxon>Cyanobacteriota</taxon>
        <taxon>Cyanophyceae</taxon>
        <taxon>Oscillatoriophycideae</taxon>
        <taxon>Aerosakkonematales</taxon>
        <taxon>Aerosakkonemataceae</taxon>
        <taxon>Floridanema</taxon>
        <taxon>Floridanema flaviceps</taxon>
    </lineage>
</organism>
<dbReference type="PROSITE" id="PS51278">
    <property type="entry name" value="GATASE_TYPE_2"/>
    <property type="match status" value="1"/>
</dbReference>
<dbReference type="CDD" id="cd00982">
    <property type="entry name" value="gltB_C"/>
    <property type="match status" value="1"/>
</dbReference>